<protein>
    <recommendedName>
        <fullName evidence="3">Addiction module component CHP02574 family protein</fullName>
    </recommendedName>
</protein>
<dbReference type="EMBL" id="CP010311">
    <property type="protein sequence ID" value="AJF06499.1"/>
    <property type="molecule type" value="Genomic_DNA"/>
</dbReference>
<evidence type="ECO:0000313" key="1">
    <source>
        <dbReference type="EMBL" id="AJF06499.1"/>
    </source>
</evidence>
<dbReference type="RefSeq" id="WP_040200136.1">
    <property type="nucleotide sequence ID" value="NZ_CP010311.1"/>
</dbReference>
<accession>A0A0B5FPC8</accession>
<keyword evidence="2" id="KW-1185">Reference proteome</keyword>
<gene>
    <name evidence="1" type="ORF">GSUB_08000</name>
</gene>
<dbReference type="Pfam" id="PF09720">
    <property type="entry name" value="Unstab_antitox"/>
    <property type="match status" value="1"/>
</dbReference>
<dbReference type="InterPro" id="IPR013406">
    <property type="entry name" value="CHP02574_addiction_mod"/>
</dbReference>
<name>A0A0B5FPC8_9BACT</name>
<dbReference type="STRING" id="483547.GSUB_08000"/>
<organism evidence="1 2">
    <name type="scientific">Geoalkalibacter subterraneus</name>
    <dbReference type="NCBI Taxonomy" id="483547"/>
    <lineage>
        <taxon>Bacteria</taxon>
        <taxon>Pseudomonadati</taxon>
        <taxon>Thermodesulfobacteriota</taxon>
        <taxon>Desulfuromonadia</taxon>
        <taxon>Desulfuromonadales</taxon>
        <taxon>Geoalkalibacteraceae</taxon>
        <taxon>Geoalkalibacter</taxon>
    </lineage>
</organism>
<proteinExistence type="predicted"/>
<sequence>MKILEVEKMNKTERLQAMEELWDSFLREENELDSPQWHQDILEKRNFICDLRGENIDRINKNYRILKLQSILINPVHPVNPVA</sequence>
<dbReference type="HOGENOM" id="CLU_2537783_0_0_7"/>
<evidence type="ECO:0008006" key="3">
    <source>
        <dbReference type="Google" id="ProtNLM"/>
    </source>
</evidence>
<dbReference type="OrthoDB" id="200227at2"/>
<dbReference type="Proteomes" id="UP000035036">
    <property type="component" value="Chromosome"/>
</dbReference>
<dbReference type="AlphaFoldDB" id="A0A0B5FPC8"/>
<dbReference type="KEGG" id="gsb:GSUB_08000"/>
<reference evidence="1 2" key="1">
    <citation type="journal article" date="2015" name="Genome Announc.">
        <title>Genomes of Geoalkalibacter ferrihydriticus Z-0531T and Geoalkalibacter subterraneus Red1T, Two Haloalkaliphilic Metal-Reducing Deltaproteobacteria.</title>
        <authorList>
            <person name="Badalamenti J.P."/>
            <person name="Krajmalnik-Brown R."/>
            <person name="Torres C.I."/>
            <person name="Bond D.R."/>
        </authorList>
    </citation>
    <scope>NUCLEOTIDE SEQUENCE [LARGE SCALE GENOMIC DNA]</scope>
    <source>
        <strain evidence="1 2">Red1</strain>
    </source>
</reference>
<evidence type="ECO:0000313" key="2">
    <source>
        <dbReference type="Proteomes" id="UP000035036"/>
    </source>
</evidence>